<organism evidence="2 3">
    <name type="scientific">Orrella marina</name>
    <dbReference type="NCBI Taxonomy" id="2163011"/>
    <lineage>
        <taxon>Bacteria</taxon>
        <taxon>Pseudomonadati</taxon>
        <taxon>Pseudomonadota</taxon>
        <taxon>Betaproteobacteria</taxon>
        <taxon>Burkholderiales</taxon>
        <taxon>Alcaligenaceae</taxon>
        <taxon>Orrella</taxon>
    </lineage>
</organism>
<evidence type="ECO:0000313" key="2">
    <source>
        <dbReference type="EMBL" id="AWB34848.1"/>
    </source>
</evidence>
<evidence type="ECO:0000313" key="3">
    <source>
        <dbReference type="Proteomes" id="UP000244571"/>
    </source>
</evidence>
<name>A0A2R4XM26_9BURK</name>
<reference evidence="2 3" key="1">
    <citation type="submission" date="2018-04" db="EMBL/GenBank/DDBJ databases">
        <title>Bordetella sp. HZ20 isolated from seawater.</title>
        <authorList>
            <person name="Sun C."/>
        </authorList>
    </citation>
    <scope>NUCLEOTIDE SEQUENCE [LARGE SCALE GENOMIC DNA]</scope>
    <source>
        <strain evidence="2 3">HZ20</strain>
    </source>
</reference>
<protein>
    <submittedName>
        <fullName evidence="2">Uncharacterized protein</fullName>
    </submittedName>
</protein>
<dbReference type="AlphaFoldDB" id="A0A2R4XM26"/>
<dbReference type="KEGG" id="boz:DBV39_15170"/>
<keyword evidence="1" id="KW-0472">Membrane</keyword>
<feature type="transmembrane region" description="Helical" evidence="1">
    <location>
        <begin position="12"/>
        <end position="33"/>
    </location>
</feature>
<dbReference type="Proteomes" id="UP000244571">
    <property type="component" value="Chromosome"/>
</dbReference>
<proteinExistence type="predicted"/>
<keyword evidence="3" id="KW-1185">Reference proteome</keyword>
<accession>A0A2R4XM26</accession>
<dbReference type="EMBL" id="CP028901">
    <property type="protein sequence ID" value="AWB34848.1"/>
    <property type="molecule type" value="Genomic_DNA"/>
</dbReference>
<keyword evidence="1" id="KW-1133">Transmembrane helix</keyword>
<gene>
    <name evidence="2" type="ORF">DBV39_15170</name>
</gene>
<evidence type="ECO:0000256" key="1">
    <source>
        <dbReference type="SAM" id="Phobius"/>
    </source>
</evidence>
<sequence>MRSQGPGLICLVYPLISPSAVTFKVVLLLLWGVSVGADPPQFLTMSSQAAPSALPGPALELQNEIGFLISAISIVLLSKAMPYWGEGASRSLVPWPLLGLWAMHSLLRSDTVGSASDAGASEPLFMLEPSLCMSSLDVGHYFVPSATLPIGTVRAGVDRRALIRPWPRRRLS</sequence>
<keyword evidence="1" id="KW-0812">Transmembrane</keyword>